<reference evidence="1" key="1">
    <citation type="submission" date="2022-05" db="EMBL/GenBank/DDBJ databases">
        <title>The Musa troglodytarum L. genome provides insights into the mechanism of non-climacteric behaviour and enrichment of carotenoids.</title>
        <authorList>
            <person name="Wang J."/>
        </authorList>
    </citation>
    <scope>NUCLEOTIDE SEQUENCE</scope>
    <source>
        <tissue evidence="1">Leaf</tissue>
    </source>
</reference>
<name>A0A9E7LC59_9LILI</name>
<evidence type="ECO:0000313" key="2">
    <source>
        <dbReference type="Proteomes" id="UP001055439"/>
    </source>
</evidence>
<proteinExistence type="predicted"/>
<protein>
    <submittedName>
        <fullName evidence="1">Uncharacterized protein</fullName>
    </submittedName>
</protein>
<dbReference type="Proteomes" id="UP001055439">
    <property type="component" value="Chromosome 9"/>
</dbReference>
<sequence length="92" mass="10920">MASRRRMLLKSHHPRGQRVTSFDPHVLIILGFKSEFCWIFWVLISSWELSALSISPSLCGALELAEFYYTYYSEVWKKEVHMEHDLLVSWNN</sequence>
<dbReference type="AlphaFoldDB" id="A0A9E7LC59"/>
<evidence type="ECO:0000313" key="1">
    <source>
        <dbReference type="EMBL" id="URE45410.1"/>
    </source>
</evidence>
<keyword evidence="2" id="KW-1185">Reference proteome</keyword>
<dbReference type="EMBL" id="CP097511">
    <property type="protein sequence ID" value="URE45410.1"/>
    <property type="molecule type" value="Genomic_DNA"/>
</dbReference>
<accession>A0A9E7LC59</accession>
<gene>
    <name evidence="1" type="ORF">MUK42_23925</name>
</gene>
<organism evidence="1 2">
    <name type="scientific">Musa troglodytarum</name>
    <name type="common">fe'i banana</name>
    <dbReference type="NCBI Taxonomy" id="320322"/>
    <lineage>
        <taxon>Eukaryota</taxon>
        <taxon>Viridiplantae</taxon>
        <taxon>Streptophyta</taxon>
        <taxon>Embryophyta</taxon>
        <taxon>Tracheophyta</taxon>
        <taxon>Spermatophyta</taxon>
        <taxon>Magnoliopsida</taxon>
        <taxon>Liliopsida</taxon>
        <taxon>Zingiberales</taxon>
        <taxon>Musaceae</taxon>
        <taxon>Musa</taxon>
    </lineage>
</organism>